<feature type="chain" id="PRO_5017688195" description="DUF4097 domain-containing protein" evidence="1">
    <location>
        <begin position="21"/>
        <end position="271"/>
    </location>
</feature>
<dbReference type="PANTHER" id="PTHR34094">
    <property type="match status" value="1"/>
</dbReference>
<dbReference type="InterPro" id="IPR025164">
    <property type="entry name" value="Toastrack_DUF4097"/>
</dbReference>
<comment type="caution">
    <text evidence="3">The sequence shown here is derived from an EMBL/GenBank/DDBJ whole genome shotgun (WGS) entry which is preliminary data.</text>
</comment>
<dbReference type="EMBL" id="DPMF01000424">
    <property type="protein sequence ID" value="HCV83054.1"/>
    <property type="molecule type" value="Genomic_DNA"/>
</dbReference>
<dbReference type="Proteomes" id="UP000264330">
    <property type="component" value="Unassembled WGS sequence"/>
</dbReference>
<feature type="signal peptide" evidence="1">
    <location>
        <begin position="1"/>
        <end position="20"/>
    </location>
</feature>
<organism evidence="3 4">
    <name type="scientific">Zunongwangia profunda</name>
    <dbReference type="NCBI Taxonomy" id="398743"/>
    <lineage>
        <taxon>Bacteria</taxon>
        <taxon>Pseudomonadati</taxon>
        <taxon>Bacteroidota</taxon>
        <taxon>Flavobacteriia</taxon>
        <taxon>Flavobacteriales</taxon>
        <taxon>Flavobacteriaceae</taxon>
        <taxon>Zunongwangia</taxon>
    </lineage>
</organism>
<feature type="domain" description="DUF4097" evidence="2">
    <location>
        <begin position="139"/>
        <end position="268"/>
    </location>
</feature>
<sequence>MKKTSILCMLLMLIGSVGMAQKEFKKSLSGISRIEIETNTSIFIKKGVSNEFIIREGCSNCKSEEEETGSTWNDKDSSIDEKAKGLTPIYAGGEDNTGVGMYMEKDGESLRINDLKSFYNRRGLTISVPASVALKINCGNLGNVKIENLSNELEINTNIGYIKLNNVTGPITAHSTTGNIDVVFSSVNQTAPISISSSTGMIDISLPSNTKASVELNSTMGSVYSNFNLIKPREDGLKAIGGQKAITGDINNGGVKMSLKASVGNIYLRKK</sequence>
<name>A0A3D5J515_9FLAO</name>
<evidence type="ECO:0000313" key="4">
    <source>
        <dbReference type="Proteomes" id="UP000264330"/>
    </source>
</evidence>
<accession>A0A3D5J515</accession>
<reference evidence="3 4" key="1">
    <citation type="journal article" date="2018" name="Nat. Biotechnol.">
        <title>A standardized bacterial taxonomy based on genome phylogeny substantially revises the tree of life.</title>
        <authorList>
            <person name="Parks D.H."/>
            <person name="Chuvochina M."/>
            <person name="Waite D.W."/>
            <person name="Rinke C."/>
            <person name="Skarshewski A."/>
            <person name="Chaumeil P.A."/>
            <person name="Hugenholtz P."/>
        </authorList>
    </citation>
    <scope>NUCLEOTIDE SEQUENCE [LARGE SCALE GENOMIC DNA]</scope>
    <source>
        <strain evidence="3">UBA9359</strain>
    </source>
</reference>
<keyword evidence="1" id="KW-0732">Signal</keyword>
<evidence type="ECO:0000256" key="1">
    <source>
        <dbReference type="SAM" id="SignalP"/>
    </source>
</evidence>
<dbReference type="AlphaFoldDB" id="A0A3D5J515"/>
<proteinExistence type="predicted"/>
<evidence type="ECO:0000259" key="2">
    <source>
        <dbReference type="Pfam" id="PF13349"/>
    </source>
</evidence>
<dbReference type="PANTHER" id="PTHR34094:SF1">
    <property type="entry name" value="PROTEIN FAM185A"/>
    <property type="match status" value="1"/>
</dbReference>
<evidence type="ECO:0000313" key="3">
    <source>
        <dbReference type="EMBL" id="HCV83054.1"/>
    </source>
</evidence>
<gene>
    <name evidence="3" type="ORF">DGQ38_18615</name>
</gene>
<protein>
    <recommendedName>
        <fullName evidence="2">DUF4097 domain-containing protein</fullName>
    </recommendedName>
</protein>
<dbReference type="Pfam" id="PF13349">
    <property type="entry name" value="DUF4097"/>
    <property type="match status" value="1"/>
</dbReference>
<dbReference type="RefSeq" id="WP_049771460.1">
    <property type="nucleotide sequence ID" value="NZ_CAJXAW010000086.1"/>
</dbReference>